<reference evidence="7" key="1">
    <citation type="submission" date="2018-04" db="EMBL/GenBank/DDBJ databases">
        <title>Transcriptome assembly of Sipha flava.</title>
        <authorList>
            <person name="Scully E.D."/>
            <person name="Geib S.M."/>
            <person name="Palmer N.A."/>
            <person name="Koch K."/>
            <person name="Bradshaw J."/>
            <person name="Heng-Moss T."/>
            <person name="Sarath G."/>
        </authorList>
    </citation>
    <scope>NUCLEOTIDE SEQUENCE</scope>
</reference>
<dbReference type="SUPFAM" id="SSF103473">
    <property type="entry name" value="MFS general substrate transporter"/>
    <property type="match status" value="1"/>
</dbReference>
<dbReference type="RefSeq" id="XP_025407533.1">
    <property type="nucleotide sequence ID" value="XM_025551748.1"/>
</dbReference>
<dbReference type="PANTHER" id="PTHR23507">
    <property type="entry name" value="ZGC:174356"/>
    <property type="match status" value="1"/>
</dbReference>
<evidence type="ECO:0000313" key="8">
    <source>
        <dbReference type="Proteomes" id="UP000694846"/>
    </source>
</evidence>
<protein>
    <submittedName>
        <fullName evidence="7 9">Proton-coupled folate transporter</fullName>
    </submittedName>
</protein>
<keyword evidence="2 6" id="KW-0812">Transmembrane</keyword>
<evidence type="ECO:0000256" key="1">
    <source>
        <dbReference type="ARBA" id="ARBA00004141"/>
    </source>
</evidence>
<keyword evidence="8" id="KW-1185">Reference proteome</keyword>
<feature type="transmembrane region" description="Helical" evidence="6">
    <location>
        <begin position="157"/>
        <end position="184"/>
    </location>
</feature>
<evidence type="ECO:0000313" key="7">
    <source>
        <dbReference type="EMBL" id="MBY86449.1"/>
    </source>
</evidence>
<evidence type="ECO:0000256" key="3">
    <source>
        <dbReference type="ARBA" id="ARBA00022989"/>
    </source>
</evidence>
<feature type="transmembrane region" description="Helical" evidence="6">
    <location>
        <begin position="277"/>
        <end position="299"/>
    </location>
</feature>
<organism evidence="7">
    <name type="scientific">Sipha flava</name>
    <name type="common">yellow sugarcane aphid</name>
    <dbReference type="NCBI Taxonomy" id="143950"/>
    <lineage>
        <taxon>Eukaryota</taxon>
        <taxon>Metazoa</taxon>
        <taxon>Ecdysozoa</taxon>
        <taxon>Arthropoda</taxon>
        <taxon>Hexapoda</taxon>
        <taxon>Insecta</taxon>
        <taxon>Pterygota</taxon>
        <taxon>Neoptera</taxon>
        <taxon>Paraneoptera</taxon>
        <taxon>Hemiptera</taxon>
        <taxon>Sternorrhyncha</taxon>
        <taxon>Aphidomorpha</taxon>
        <taxon>Aphidoidea</taxon>
        <taxon>Aphididae</taxon>
        <taxon>Sipha</taxon>
    </lineage>
</organism>
<dbReference type="PANTHER" id="PTHR23507:SF39">
    <property type="entry name" value="GH23453P-RELATED"/>
    <property type="match status" value="1"/>
</dbReference>
<feature type="transmembrane region" description="Helical" evidence="6">
    <location>
        <begin position="224"/>
        <end position="244"/>
    </location>
</feature>
<evidence type="ECO:0000256" key="2">
    <source>
        <dbReference type="ARBA" id="ARBA00022692"/>
    </source>
</evidence>
<feature type="transmembrane region" description="Helical" evidence="6">
    <location>
        <begin position="440"/>
        <end position="465"/>
    </location>
</feature>
<dbReference type="InterPro" id="IPR011701">
    <property type="entry name" value="MFS"/>
</dbReference>
<feature type="transmembrane region" description="Helical" evidence="6">
    <location>
        <begin position="130"/>
        <end position="151"/>
    </location>
</feature>
<dbReference type="EMBL" id="GGMS01017246">
    <property type="protein sequence ID" value="MBY86449.1"/>
    <property type="molecule type" value="Transcribed_RNA"/>
</dbReference>
<feature type="transmembrane region" description="Helical" evidence="6">
    <location>
        <begin position="196"/>
        <end position="218"/>
    </location>
</feature>
<keyword evidence="3 6" id="KW-1133">Transmembrane helix</keyword>
<dbReference type="AlphaFoldDB" id="A0A2S2R8W4"/>
<dbReference type="OrthoDB" id="430300at2759"/>
<evidence type="ECO:0000313" key="9">
    <source>
        <dbReference type="RefSeq" id="XP_025407533.1"/>
    </source>
</evidence>
<sequence>MEKVEENNVEVSTMGSIQEPEKSYKVANSDPNSEVKFKLTLEPTMMLLLLGVNISMMVQTNLFEERMCLHTALGQNKSVNCHNLTAAEQEIIQPAVADLQMIKNLIETLVPSFMALFLGPWSDVNGRLPLMLSSISGVVLSNCMYCVFSTIPALPPITFLLCSLPLAVSGGTGALFIASFCYIVDITDFRTRAFRLGVLQFFISFGSIIGSLLSPLLYNKSSTYAFALSSMSTIAGLLYTSFFLKETVIIKEGVNTKLFNVTLVKDMWLTVVKQRFGFLRSIIIISAVVLTLNLIILFGEDALMYMYLQKQFSWTLENFTLFNTYATLLSACIPAAGLYVLSTRLQIPDMYLATAATGLRIIEKVGLAFAVHTWQFYAVKIFGCVVFTSEPLVRSQLSKIFPSEDLGKIYAFISAVEGFGMLLGSPIYTTAYNMTIHNFANFIFFLSSFLGTFVLVLYILTLFLLSRSTKSENLLIDN</sequence>
<name>A0A2S2R8W4_9HEMI</name>
<dbReference type="InterPro" id="IPR036259">
    <property type="entry name" value="MFS_trans_sf"/>
</dbReference>
<comment type="subcellular location">
    <subcellularLocation>
        <location evidence="1">Membrane</location>
        <topology evidence="1">Multi-pass membrane protein</topology>
    </subcellularLocation>
</comment>
<dbReference type="GO" id="GO:0022857">
    <property type="term" value="F:transmembrane transporter activity"/>
    <property type="evidence" value="ECO:0007669"/>
    <property type="project" value="InterPro"/>
</dbReference>
<evidence type="ECO:0000256" key="5">
    <source>
        <dbReference type="SAM" id="MobiDB-lite"/>
    </source>
</evidence>
<accession>A0A2S2R8W4</accession>
<dbReference type="Pfam" id="PF07690">
    <property type="entry name" value="MFS_1"/>
    <property type="match status" value="1"/>
</dbReference>
<dbReference type="Gene3D" id="1.20.1250.20">
    <property type="entry name" value="MFS general substrate transporter like domains"/>
    <property type="match status" value="1"/>
</dbReference>
<feature type="transmembrane region" description="Helical" evidence="6">
    <location>
        <begin position="319"/>
        <end position="341"/>
    </location>
</feature>
<proteinExistence type="predicted"/>
<reference evidence="9" key="2">
    <citation type="submission" date="2025-04" db="UniProtKB">
        <authorList>
            <consortium name="RefSeq"/>
        </authorList>
    </citation>
    <scope>IDENTIFICATION</scope>
    <source>
        <tissue evidence="9">Whole body</tissue>
    </source>
</reference>
<keyword evidence="4 6" id="KW-0472">Membrane</keyword>
<gene>
    <name evidence="7" type="primary">slc46a1_1</name>
    <name evidence="9" type="synonym">LOC112681494</name>
    <name evidence="7" type="ORF">g.26074</name>
</gene>
<feature type="region of interest" description="Disordered" evidence="5">
    <location>
        <begin position="1"/>
        <end position="24"/>
    </location>
</feature>
<evidence type="ECO:0000256" key="4">
    <source>
        <dbReference type="ARBA" id="ARBA00023136"/>
    </source>
</evidence>
<dbReference type="Proteomes" id="UP000694846">
    <property type="component" value="Unplaced"/>
</dbReference>
<evidence type="ECO:0000256" key="6">
    <source>
        <dbReference type="SAM" id="Phobius"/>
    </source>
</evidence>
<feature type="transmembrane region" description="Helical" evidence="6">
    <location>
        <begin position="409"/>
        <end position="428"/>
    </location>
</feature>
<dbReference type="GO" id="GO:0016020">
    <property type="term" value="C:membrane"/>
    <property type="evidence" value="ECO:0007669"/>
    <property type="project" value="UniProtKB-SubCell"/>
</dbReference>